<reference evidence="3" key="1">
    <citation type="submission" date="2013-02" db="EMBL/GenBank/DDBJ databases">
        <authorList>
            <consortium name="The Broad Institute Genome Sequencing Platform"/>
            <person name="Cuomo C."/>
            <person name="Becnel J."/>
            <person name="Sanscrainte N."/>
            <person name="Walker B."/>
            <person name="Young S.K."/>
            <person name="Zeng Q."/>
            <person name="Gargeya S."/>
            <person name="Fitzgerald M."/>
            <person name="Haas B."/>
            <person name="Abouelleil A."/>
            <person name="Alvarado L."/>
            <person name="Arachchi H.M."/>
            <person name="Berlin A.M."/>
            <person name="Chapman S.B."/>
            <person name="Dewar J."/>
            <person name="Goldberg J."/>
            <person name="Griggs A."/>
            <person name="Gujja S."/>
            <person name="Hansen M."/>
            <person name="Howarth C."/>
            <person name="Imamovic A."/>
            <person name="Larimer J."/>
            <person name="McCowan C."/>
            <person name="Murphy C."/>
            <person name="Neiman D."/>
            <person name="Pearson M."/>
            <person name="Priest M."/>
            <person name="Roberts A."/>
            <person name="Saif S."/>
            <person name="Shea T."/>
            <person name="Sisk P."/>
            <person name="Sykes S."/>
            <person name="Wortman J."/>
            <person name="Nusbaum C."/>
            <person name="Birren B."/>
        </authorList>
    </citation>
    <scope>NUCLEOTIDE SEQUENCE [LARGE SCALE GENOMIC DNA]</scope>
    <source>
        <strain evidence="3">PRA339</strain>
    </source>
</reference>
<protein>
    <submittedName>
        <fullName evidence="2">Uncharacterized protein</fullName>
    </submittedName>
</protein>
<dbReference type="OrthoDB" id="10369703at2759"/>
<keyword evidence="3" id="KW-1185">Reference proteome</keyword>
<evidence type="ECO:0000313" key="3">
    <source>
        <dbReference type="Proteomes" id="UP000030655"/>
    </source>
</evidence>
<feature type="non-terminal residue" evidence="2">
    <location>
        <position position="76"/>
    </location>
</feature>
<evidence type="ECO:0000313" key="2">
    <source>
        <dbReference type="EMBL" id="KCZ82384.1"/>
    </source>
</evidence>
<gene>
    <name evidence="2" type="ORF">H312_00042</name>
</gene>
<feature type="compositionally biased region" description="Polar residues" evidence="1">
    <location>
        <begin position="57"/>
        <end position="76"/>
    </location>
</feature>
<dbReference type="VEuPathDB" id="MicrosporidiaDB:H312_00042"/>
<accession>A0A059F5U9</accession>
<dbReference type="EMBL" id="KK365130">
    <property type="protein sequence ID" value="KCZ82384.1"/>
    <property type="molecule type" value="Genomic_DNA"/>
</dbReference>
<reference evidence="2 3" key="2">
    <citation type="submission" date="2014-03" db="EMBL/GenBank/DDBJ databases">
        <title>The Genome Sequence of Anncaliia algerae insect isolate PRA339.</title>
        <authorList>
            <consortium name="The Broad Institute Genome Sequencing Platform"/>
            <consortium name="The Broad Institute Genome Sequencing Center for Infectious Disease"/>
            <person name="Cuomo C."/>
            <person name="Becnel J."/>
            <person name="Sanscrainte N."/>
            <person name="Walker B."/>
            <person name="Young S.K."/>
            <person name="Zeng Q."/>
            <person name="Gargeya S."/>
            <person name="Fitzgerald M."/>
            <person name="Haas B."/>
            <person name="Abouelleil A."/>
            <person name="Alvarado L."/>
            <person name="Arachchi H.M."/>
            <person name="Berlin A.M."/>
            <person name="Chapman S.B."/>
            <person name="Dewar J."/>
            <person name="Goldberg J."/>
            <person name="Griggs A."/>
            <person name="Gujja S."/>
            <person name="Hansen M."/>
            <person name="Howarth C."/>
            <person name="Imamovic A."/>
            <person name="Larimer J."/>
            <person name="McCowan C."/>
            <person name="Murphy C."/>
            <person name="Neiman D."/>
            <person name="Pearson M."/>
            <person name="Priest M."/>
            <person name="Roberts A."/>
            <person name="Saif S."/>
            <person name="Shea T."/>
            <person name="Sisk P."/>
            <person name="Sykes S."/>
            <person name="Wortman J."/>
            <person name="Nusbaum C."/>
            <person name="Birren B."/>
        </authorList>
    </citation>
    <scope>NUCLEOTIDE SEQUENCE [LARGE SCALE GENOMIC DNA]</scope>
    <source>
        <strain evidence="2 3">PRA339</strain>
    </source>
</reference>
<name>A0A059F5U9_9MICR</name>
<feature type="region of interest" description="Disordered" evidence="1">
    <location>
        <begin position="55"/>
        <end position="76"/>
    </location>
</feature>
<dbReference type="HOGENOM" id="CLU_2661118_0_0_1"/>
<organism evidence="2 3">
    <name type="scientific">Anncaliia algerae PRA339</name>
    <dbReference type="NCBI Taxonomy" id="1288291"/>
    <lineage>
        <taxon>Eukaryota</taxon>
        <taxon>Fungi</taxon>
        <taxon>Fungi incertae sedis</taxon>
        <taxon>Microsporidia</taxon>
        <taxon>Tubulinosematoidea</taxon>
        <taxon>Tubulinosematidae</taxon>
        <taxon>Anncaliia</taxon>
    </lineage>
</organism>
<sequence length="76" mass="8672">MIDLKCNAIEVKKEVDIIDLEIENVENDTNFVMNDKEVISLEYDSDQSTVIFEPEMEQQSDSGIEKNNSLVSQEST</sequence>
<dbReference type="AlphaFoldDB" id="A0A059F5U9"/>
<proteinExistence type="predicted"/>
<dbReference type="Proteomes" id="UP000030655">
    <property type="component" value="Unassembled WGS sequence"/>
</dbReference>
<evidence type="ECO:0000256" key="1">
    <source>
        <dbReference type="SAM" id="MobiDB-lite"/>
    </source>
</evidence>